<evidence type="ECO:0000256" key="1">
    <source>
        <dbReference type="SAM" id="MobiDB-lite"/>
    </source>
</evidence>
<reference evidence="3 4" key="1">
    <citation type="journal article" date="2024" name="IMA Fungus">
        <title>IMA Genome - F19 : A genome assembly and annotation guide to empower mycologists, including annotated draft genome sequences of Ceratocystis pirilliformis, Diaporthe australafricana, Fusarium ophioides, Paecilomyces lecythidis, and Sporothrix stenoceras.</title>
        <authorList>
            <person name="Aylward J."/>
            <person name="Wilson A.M."/>
            <person name="Visagie C.M."/>
            <person name="Spraker J."/>
            <person name="Barnes I."/>
            <person name="Buitendag C."/>
            <person name="Ceriani C."/>
            <person name="Del Mar Angel L."/>
            <person name="du Plessis D."/>
            <person name="Fuchs T."/>
            <person name="Gasser K."/>
            <person name="Kramer D."/>
            <person name="Li W."/>
            <person name="Munsamy K."/>
            <person name="Piso A."/>
            <person name="Price J.L."/>
            <person name="Sonnekus B."/>
            <person name="Thomas C."/>
            <person name="van der Nest A."/>
            <person name="van Dijk A."/>
            <person name="van Heerden A."/>
            <person name="van Vuuren N."/>
            <person name="Yilmaz N."/>
            <person name="Duong T.A."/>
            <person name="van der Merwe N.A."/>
            <person name="Wingfield M.J."/>
            <person name="Wingfield B.D."/>
        </authorList>
    </citation>
    <scope>NUCLEOTIDE SEQUENCE [LARGE SCALE GENOMIC DNA]</scope>
    <source>
        <strain evidence="3 4">CMW 5346</strain>
    </source>
</reference>
<dbReference type="InterPro" id="IPR025676">
    <property type="entry name" value="Clr5_dom"/>
</dbReference>
<dbReference type="PANTHER" id="PTHR38788:SF3">
    <property type="entry name" value="CLR5 DOMAIN-CONTAINING PROTEIN"/>
    <property type="match status" value="1"/>
</dbReference>
<feature type="region of interest" description="Disordered" evidence="1">
    <location>
        <begin position="84"/>
        <end position="140"/>
    </location>
</feature>
<proteinExistence type="predicted"/>
<dbReference type="Proteomes" id="UP001583186">
    <property type="component" value="Unassembled WGS sequence"/>
</dbReference>
<protein>
    <recommendedName>
        <fullName evidence="2">Clr5 domain-containing protein</fullName>
    </recommendedName>
</protein>
<dbReference type="PANTHER" id="PTHR38788">
    <property type="entry name" value="CLR5 DOMAIN-CONTAINING PROTEIN"/>
    <property type="match status" value="1"/>
</dbReference>
<accession>A0ABR3ZHL4</accession>
<evidence type="ECO:0000259" key="2">
    <source>
        <dbReference type="Pfam" id="PF14420"/>
    </source>
</evidence>
<evidence type="ECO:0000313" key="4">
    <source>
        <dbReference type="Proteomes" id="UP001583186"/>
    </source>
</evidence>
<keyword evidence="4" id="KW-1185">Reference proteome</keyword>
<dbReference type="EMBL" id="JAWCUI010000012">
    <property type="protein sequence ID" value="KAL1899550.1"/>
    <property type="molecule type" value="Genomic_DNA"/>
</dbReference>
<sequence length="230" mass="25097">MSSSGKPSSMNMFRPEKAEDWEDFREVITALYQNNTLSEVIVQMKTLHFFSATPKQYKTKFKEWGLTTKYVKGAEYEELLEQEEQDEYNVRGKRVSHQDVARFKRRREKSENKAKSGGGKSSSSKGHGTRGEAASGSTATGYEYYDNGDEGSSGAYMVASGDYMGYTTSSTGGGGAYITADGTPVTTAASYGAYAYDTTDGAGEVYDPNLEGGYQQQQGYGSGSTANWGY</sequence>
<comment type="caution">
    <text evidence="3">The sequence shown here is derived from an EMBL/GenBank/DDBJ whole genome shotgun (WGS) entry which is preliminary data.</text>
</comment>
<dbReference type="Pfam" id="PF14420">
    <property type="entry name" value="Clr5"/>
    <property type="match status" value="1"/>
</dbReference>
<feature type="domain" description="Clr5" evidence="2">
    <location>
        <begin position="18"/>
        <end position="67"/>
    </location>
</feature>
<name>A0ABR3ZHL4_9PEZI</name>
<evidence type="ECO:0000313" key="3">
    <source>
        <dbReference type="EMBL" id="KAL1899550.1"/>
    </source>
</evidence>
<gene>
    <name evidence="3" type="ORF">Sste5346_002952</name>
</gene>
<feature type="compositionally biased region" description="Basic and acidic residues" evidence="1">
    <location>
        <begin position="96"/>
        <end position="114"/>
    </location>
</feature>
<organism evidence="3 4">
    <name type="scientific">Sporothrix stenoceras</name>
    <dbReference type="NCBI Taxonomy" id="5173"/>
    <lineage>
        <taxon>Eukaryota</taxon>
        <taxon>Fungi</taxon>
        <taxon>Dikarya</taxon>
        <taxon>Ascomycota</taxon>
        <taxon>Pezizomycotina</taxon>
        <taxon>Sordariomycetes</taxon>
        <taxon>Sordariomycetidae</taxon>
        <taxon>Ophiostomatales</taxon>
        <taxon>Ophiostomataceae</taxon>
        <taxon>Sporothrix</taxon>
    </lineage>
</organism>